<dbReference type="Gene3D" id="3.90.1150.70">
    <property type="match status" value="1"/>
</dbReference>
<reference evidence="5 6" key="1">
    <citation type="journal article" date="2010" name="Stand. Genomic Sci.">
        <title>Complete genome sequence of Methanothermus fervidus type strain (V24S).</title>
        <authorList>
            <person name="Anderson I."/>
            <person name="Djao O.D."/>
            <person name="Misra M."/>
            <person name="Chertkov O."/>
            <person name="Nolan M."/>
            <person name="Lucas S."/>
            <person name="Lapidus A."/>
            <person name="Del Rio T.G."/>
            <person name="Tice H."/>
            <person name="Cheng J.F."/>
            <person name="Tapia R."/>
            <person name="Han C."/>
            <person name="Goodwin L."/>
            <person name="Pitluck S."/>
            <person name="Liolios K."/>
            <person name="Ivanova N."/>
            <person name="Mavromatis K."/>
            <person name="Mikhailova N."/>
            <person name="Pati A."/>
            <person name="Brambilla E."/>
            <person name="Chen A."/>
            <person name="Palaniappan K."/>
            <person name="Land M."/>
            <person name="Hauser L."/>
            <person name="Chang Y.J."/>
            <person name="Jeffries C.D."/>
            <person name="Sikorski J."/>
            <person name="Spring S."/>
            <person name="Rohde M."/>
            <person name="Eichinger K."/>
            <person name="Huber H."/>
            <person name="Wirth R."/>
            <person name="Goker M."/>
            <person name="Detter J.C."/>
            <person name="Woyke T."/>
            <person name="Bristow J."/>
            <person name="Eisen J.A."/>
            <person name="Markowitz V."/>
            <person name="Hugenholtz P."/>
            <person name="Klenk H.P."/>
            <person name="Kyrpides N.C."/>
        </authorList>
    </citation>
    <scope>NUCLEOTIDE SEQUENCE [LARGE SCALE GENOMIC DNA]</scope>
    <source>
        <strain evidence="6">ATCC 43054 / DSM 2088 / JCM 10308 / V24 S</strain>
    </source>
</reference>
<organism evidence="5 6">
    <name type="scientific">Methanothermus fervidus (strain ATCC 43054 / DSM 2088 / JCM 10308 / V24 S)</name>
    <dbReference type="NCBI Taxonomy" id="523846"/>
    <lineage>
        <taxon>Archaea</taxon>
        <taxon>Methanobacteriati</taxon>
        <taxon>Methanobacteriota</taxon>
        <taxon>Methanomada group</taxon>
        <taxon>Methanobacteria</taxon>
        <taxon>Methanobacteriales</taxon>
        <taxon>Methanothermaceae</taxon>
        <taxon>Methanothermus</taxon>
    </lineage>
</organism>
<feature type="domain" description="UPF0425" evidence="4">
    <location>
        <begin position="276"/>
        <end position="346"/>
    </location>
</feature>
<dbReference type="SUPFAM" id="SSF53383">
    <property type="entry name" value="PLP-dependent transferases"/>
    <property type="match status" value="1"/>
</dbReference>
<dbReference type="InterPro" id="IPR055177">
    <property type="entry name" value="UPF0425_MJ0158-like_C"/>
</dbReference>
<dbReference type="STRING" id="523846.Mfer_0113"/>
<sequence>MRIVKTQVDETKKRENALRIIRSMIKKKGRESLFDLTGLSGGYPIKEEDIKILETYVGPAIFEEKLQELGKKHLGGEKVLAFNRTTSGILATILTFAKVGTYVVHYLPKPPSHPSIPKSVKLAGAKYLEYYDVKDFPDNTSLIIITGATMDLDVMPTENFEKIVKMSGDIPVFVDDASGARVRTVLYGQPTAIELGADLVITSTDKLMNGPRGGLMSGKKELINKIKSTAHQLGLEAQPPLMAGMVRALEEFNPNLLKKSIKRKRKLRKLLEKDFEGVEETPTGIKIEPEYLKQKIKTDLSSKDLAFLFSMILLRSGIITIPAVGMPGASTTIRLDLSSKDAERIKLEELKTIFLDAFSKLKDIVKSPERCKEIIYGAKNDQN</sequence>
<evidence type="ECO:0000256" key="1">
    <source>
        <dbReference type="ARBA" id="ARBA00001933"/>
    </source>
</evidence>
<accession>E3GX27</accession>
<dbReference type="InterPro" id="IPR018319">
    <property type="entry name" value="SelA-like"/>
</dbReference>
<dbReference type="InterPro" id="IPR015421">
    <property type="entry name" value="PyrdxlP-dep_Trfase_major"/>
</dbReference>
<keyword evidence="6" id="KW-1185">Reference proteome</keyword>
<dbReference type="HOGENOM" id="CLU_055443_0_0_2"/>
<dbReference type="NCBIfam" id="TIGR03576">
    <property type="entry name" value="pyridox_MJ0158"/>
    <property type="match status" value="1"/>
</dbReference>
<comment type="cofactor">
    <cofactor evidence="1 3">
        <name>pyridoxal 5'-phosphate</name>
        <dbReference type="ChEBI" id="CHEBI:597326"/>
    </cofactor>
</comment>
<dbReference type="GO" id="GO:0004125">
    <property type="term" value="F:L-seryl-tRNA(Sec) selenium transferase activity"/>
    <property type="evidence" value="ECO:0007669"/>
    <property type="project" value="TreeGrafter"/>
</dbReference>
<keyword evidence="2 3" id="KW-0663">Pyridoxal phosphate</keyword>
<dbReference type="AlphaFoldDB" id="E3GX27"/>
<gene>
    <name evidence="5" type="ordered locus">Mfer_0113</name>
</gene>
<name>E3GX27_METFV</name>
<dbReference type="Gene3D" id="3.40.640.10">
    <property type="entry name" value="Type I PLP-dependent aspartate aminotransferase-like (Major domain)"/>
    <property type="match status" value="1"/>
</dbReference>
<proteinExistence type="predicted"/>
<evidence type="ECO:0000256" key="3">
    <source>
        <dbReference type="PIRSR" id="PIRSR618319-50"/>
    </source>
</evidence>
<evidence type="ECO:0000313" key="5">
    <source>
        <dbReference type="EMBL" id="ADP76916.1"/>
    </source>
</evidence>
<dbReference type="OrthoDB" id="67852at2157"/>
<feature type="modified residue" description="N6-(pyridoxal phosphate)lysine" evidence="3">
    <location>
        <position position="206"/>
    </location>
</feature>
<dbReference type="PANTHER" id="PTHR32328">
    <property type="entry name" value="L-SERYL-TRNA(SEC) SELENIUM TRANSFERASE"/>
    <property type="match status" value="1"/>
</dbReference>
<dbReference type="KEGG" id="mfv:Mfer_0113"/>
<evidence type="ECO:0000256" key="2">
    <source>
        <dbReference type="ARBA" id="ARBA00022898"/>
    </source>
</evidence>
<dbReference type="InterPro" id="IPR015424">
    <property type="entry name" value="PyrdxlP-dep_Trfase"/>
</dbReference>
<dbReference type="PANTHER" id="PTHR32328:SF0">
    <property type="entry name" value="L-SERYL-TRNA(SEC) SELENIUM TRANSFERASE"/>
    <property type="match status" value="1"/>
</dbReference>
<dbReference type="Pfam" id="PF22583">
    <property type="entry name" value="UPF0425_C"/>
    <property type="match status" value="1"/>
</dbReference>
<protein>
    <submittedName>
        <fullName evidence="5">Pyridoxal phosphate enzyme</fullName>
    </submittedName>
</protein>
<dbReference type="Proteomes" id="UP000002315">
    <property type="component" value="Chromosome"/>
</dbReference>
<dbReference type="EMBL" id="CP002278">
    <property type="protein sequence ID" value="ADP76916.1"/>
    <property type="molecule type" value="Genomic_DNA"/>
</dbReference>
<dbReference type="Pfam" id="PF03841">
    <property type="entry name" value="SelA"/>
    <property type="match status" value="1"/>
</dbReference>
<dbReference type="InterPro" id="IPR020033">
    <property type="entry name" value="PyrdxlP-dep_transferase_arc"/>
</dbReference>
<evidence type="ECO:0000259" key="4">
    <source>
        <dbReference type="Pfam" id="PF22583"/>
    </source>
</evidence>
<evidence type="ECO:0000313" key="6">
    <source>
        <dbReference type="Proteomes" id="UP000002315"/>
    </source>
</evidence>